<keyword evidence="4" id="KW-0653">Protein transport</keyword>
<evidence type="ECO:0000256" key="4">
    <source>
        <dbReference type="ARBA" id="ARBA00022927"/>
    </source>
</evidence>
<evidence type="ECO:0000256" key="3">
    <source>
        <dbReference type="ARBA" id="ARBA00022692"/>
    </source>
</evidence>
<comment type="caution">
    <text evidence="9">The sequence shown here is derived from an EMBL/GenBank/DDBJ whole genome shotgun (WGS) entry which is preliminary data.</text>
</comment>
<keyword evidence="10" id="KW-1185">Reference proteome</keyword>
<evidence type="ECO:0000256" key="7">
    <source>
        <dbReference type="ARBA" id="ARBA00023136"/>
    </source>
</evidence>
<evidence type="ECO:0000256" key="8">
    <source>
        <dbReference type="SAM" id="Phobius"/>
    </source>
</evidence>
<dbReference type="GO" id="GO:0016020">
    <property type="term" value="C:membrane"/>
    <property type="evidence" value="ECO:0007669"/>
    <property type="project" value="UniProtKB-SubCell"/>
</dbReference>
<comment type="subcellular location">
    <subcellularLocation>
        <location evidence="1">Membrane</location>
        <topology evidence="1">Single-pass membrane protein</topology>
    </subcellularLocation>
</comment>
<name>A0A4Q1KKI3_9FLAO</name>
<dbReference type="Pfam" id="PF02416">
    <property type="entry name" value="TatA_B_E"/>
    <property type="match status" value="1"/>
</dbReference>
<evidence type="ECO:0000256" key="1">
    <source>
        <dbReference type="ARBA" id="ARBA00004167"/>
    </source>
</evidence>
<dbReference type="PANTHER" id="PTHR33162">
    <property type="entry name" value="SEC-INDEPENDENT PROTEIN TRANSLOCASE PROTEIN TATA, CHLOROPLASTIC"/>
    <property type="match status" value="1"/>
</dbReference>
<dbReference type="Gene3D" id="1.20.5.3310">
    <property type="match status" value="1"/>
</dbReference>
<evidence type="ECO:0000313" key="10">
    <source>
        <dbReference type="Proteomes" id="UP000289734"/>
    </source>
</evidence>
<keyword evidence="2" id="KW-0813">Transport</keyword>
<keyword evidence="7 8" id="KW-0472">Membrane</keyword>
<feature type="transmembrane region" description="Helical" evidence="8">
    <location>
        <begin position="6"/>
        <end position="25"/>
    </location>
</feature>
<keyword evidence="6" id="KW-0811">Translocation</keyword>
<dbReference type="AlphaFoldDB" id="A0A4Q1KKI3"/>
<sequence>MFGIGGGEFILIILVVLMLFGSDKIPEIARTLGKMFRQLKHATEDIKTEISKSAEANGINSSSLTGGITEEIQKVKEDLTEAVNPLSQTGTEQIVEEVEKAKEDIEQITGPIKRQF</sequence>
<protein>
    <submittedName>
        <fullName evidence="9">Twin-arginine translocase TatA/TatE family subunit</fullName>
    </submittedName>
</protein>
<keyword evidence="5 8" id="KW-1133">Transmembrane helix</keyword>
<dbReference type="PANTHER" id="PTHR33162:SF1">
    <property type="entry name" value="SEC-INDEPENDENT PROTEIN TRANSLOCASE PROTEIN TATA, CHLOROPLASTIC"/>
    <property type="match status" value="1"/>
</dbReference>
<accession>A0A4Q1KKI3</accession>
<dbReference type="InterPro" id="IPR003369">
    <property type="entry name" value="TatA/B/E"/>
</dbReference>
<dbReference type="Proteomes" id="UP000289734">
    <property type="component" value="Unassembled WGS sequence"/>
</dbReference>
<dbReference type="PRINTS" id="PR01506">
    <property type="entry name" value="TATBPROTEIN"/>
</dbReference>
<reference evidence="10" key="1">
    <citation type="submission" date="2019-01" db="EMBL/GenBank/DDBJ databases">
        <title>Cytophagaceae bacterium strain CAR-16.</title>
        <authorList>
            <person name="Chen W.-M."/>
        </authorList>
    </citation>
    <scope>NUCLEOTIDE SEQUENCE [LARGE SCALE GENOMIC DNA]</scope>
    <source>
        <strain evidence="10">ICH-30</strain>
    </source>
</reference>
<dbReference type="GO" id="GO:0015031">
    <property type="term" value="P:protein transport"/>
    <property type="evidence" value="ECO:0007669"/>
    <property type="project" value="UniProtKB-KW"/>
</dbReference>
<evidence type="ECO:0000313" key="9">
    <source>
        <dbReference type="EMBL" id="RXR29699.1"/>
    </source>
</evidence>
<evidence type="ECO:0000256" key="2">
    <source>
        <dbReference type="ARBA" id="ARBA00022448"/>
    </source>
</evidence>
<keyword evidence="3 8" id="KW-0812">Transmembrane</keyword>
<dbReference type="RefSeq" id="WP_129465240.1">
    <property type="nucleotide sequence ID" value="NZ_JACSXZ010000001.1"/>
</dbReference>
<dbReference type="EMBL" id="SBKQ01000013">
    <property type="protein sequence ID" value="RXR29699.1"/>
    <property type="molecule type" value="Genomic_DNA"/>
</dbReference>
<evidence type="ECO:0000256" key="5">
    <source>
        <dbReference type="ARBA" id="ARBA00022989"/>
    </source>
</evidence>
<evidence type="ECO:0000256" key="6">
    <source>
        <dbReference type="ARBA" id="ARBA00023010"/>
    </source>
</evidence>
<organism evidence="9 10">
    <name type="scientific">Flavobacterium piscinae</name>
    <dbReference type="NCBI Taxonomy" id="2506424"/>
    <lineage>
        <taxon>Bacteria</taxon>
        <taxon>Pseudomonadati</taxon>
        <taxon>Bacteroidota</taxon>
        <taxon>Flavobacteriia</taxon>
        <taxon>Flavobacteriales</taxon>
        <taxon>Flavobacteriaceae</taxon>
        <taxon>Flavobacterium</taxon>
    </lineage>
</organism>
<dbReference type="OrthoDB" id="1525160at2"/>
<gene>
    <name evidence="9" type="ORF">EQG68_12585</name>
</gene>
<proteinExistence type="predicted"/>